<protein>
    <submittedName>
        <fullName evidence="1">Uncharacterized protein</fullName>
    </submittedName>
</protein>
<name>A0ABS6P9E5_9PSED</name>
<keyword evidence="2" id="KW-1185">Reference proteome</keyword>
<gene>
    <name evidence="1" type="ORF">KVG96_03915</name>
</gene>
<evidence type="ECO:0000313" key="2">
    <source>
        <dbReference type="Proteomes" id="UP000765224"/>
    </source>
</evidence>
<dbReference type="Proteomes" id="UP000765224">
    <property type="component" value="Unassembled WGS sequence"/>
</dbReference>
<organism evidence="1 2">
    <name type="scientific">Pseudomonas ekonensis</name>
    <dbReference type="NCBI Taxonomy" id="2842353"/>
    <lineage>
        <taxon>Bacteria</taxon>
        <taxon>Pseudomonadati</taxon>
        <taxon>Pseudomonadota</taxon>
        <taxon>Gammaproteobacteria</taxon>
        <taxon>Pseudomonadales</taxon>
        <taxon>Pseudomonadaceae</taxon>
        <taxon>Pseudomonas</taxon>
    </lineage>
</organism>
<dbReference type="RefSeq" id="WP_217890893.1">
    <property type="nucleotide sequence ID" value="NZ_JAHSTS010000001.1"/>
</dbReference>
<proteinExistence type="predicted"/>
<accession>A0ABS6P9E5</accession>
<dbReference type="EMBL" id="JAHSTS010000001">
    <property type="protein sequence ID" value="MBV4457096.1"/>
    <property type="molecule type" value="Genomic_DNA"/>
</dbReference>
<evidence type="ECO:0000313" key="1">
    <source>
        <dbReference type="EMBL" id="MBV4457096.1"/>
    </source>
</evidence>
<reference evidence="1 2" key="1">
    <citation type="submission" date="2021-06" db="EMBL/GenBank/DDBJ databases">
        <title>Updating the genus Pseudomonas: Description of 43 new species and partition of the Pseudomonas putida group.</title>
        <authorList>
            <person name="Girard L."/>
            <person name="Lood C."/>
            <person name="Vandamme P."/>
            <person name="Rokni-Zadeh H."/>
            <person name="Van Noort V."/>
            <person name="Hofte M."/>
            <person name="Lavigne R."/>
            <person name="De Mot R."/>
        </authorList>
    </citation>
    <scope>NUCLEOTIDE SEQUENCE [LARGE SCALE GENOMIC DNA]</scope>
    <source>
        <strain evidence="1 2">COR58</strain>
    </source>
</reference>
<sequence>MLVSAKQQAIIHLPKRLSEDATATAAAGLQSGLHGAMLQTLQNQAPVQSTETASKVQASATQVATQQVSEANRISDNVDEAFAKTRVGLQTSDASGAKTTAKSATEEFKDYMSKSPEQRLRDSILKEMGLTEDDIKAMPPEKQLAIGKEIAQRLQDKMKLAQSDKENVNDIKDSDKMADKFLASL</sequence>
<comment type="caution">
    <text evidence="1">The sequence shown here is derived from an EMBL/GenBank/DDBJ whole genome shotgun (WGS) entry which is preliminary data.</text>
</comment>